<dbReference type="Pfam" id="PF00389">
    <property type="entry name" value="2-Hacid_dh"/>
    <property type="match status" value="1"/>
</dbReference>
<evidence type="ECO:0000259" key="6">
    <source>
        <dbReference type="Pfam" id="PF00389"/>
    </source>
</evidence>
<evidence type="ECO:0000259" key="7">
    <source>
        <dbReference type="Pfam" id="PF02826"/>
    </source>
</evidence>
<dbReference type="SUPFAM" id="SSF52283">
    <property type="entry name" value="Formate/glycerate dehydrogenase catalytic domain-like"/>
    <property type="match status" value="1"/>
</dbReference>
<organism evidence="8 9">
    <name type="scientific">Xylaria grammica</name>
    <dbReference type="NCBI Taxonomy" id="363999"/>
    <lineage>
        <taxon>Eukaryota</taxon>
        <taxon>Fungi</taxon>
        <taxon>Dikarya</taxon>
        <taxon>Ascomycota</taxon>
        <taxon>Pezizomycotina</taxon>
        <taxon>Sordariomycetes</taxon>
        <taxon>Xylariomycetidae</taxon>
        <taxon>Xylariales</taxon>
        <taxon>Xylariaceae</taxon>
        <taxon>Xylaria</taxon>
    </lineage>
</organism>
<comment type="similarity">
    <text evidence="1 4">Belongs to the D-isomer specific 2-hydroxyacid dehydrogenase family.</text>
</comment>
<evidence type="ECO:0000256" key="1">
    <source>
        <dbReference type="ARBA" id="ARBA00005854"/>
    </source>
</evidence>
<evidence type="ECO:0000256" key="3">
    <source>
        <dbReference type="ARBA" id="ARBA00023027"/>
    </source>
</evidence>
<dbReference type="PANTHER" id="PTHR43761:SF1">
    <property type="entry name" value="D-ISOMER SPECIFIC 2-HYDROXYACID DEHYDROGENASE CATALYTIC DOMAIN-CONTAINING PROTEIN-RELATED"/>
    <property type="match status" value="1"/>
</dbReference>
<feature type="domain" description="D-isomer specific 2-hydroxyacid dehydrogenase catalytic" evidence="6">
    <location>
        <begin position="84"/>
        <end position="384"/>
    </location>
</feature>
<dbReference type="GO" id="GO:0016616">
    <property type="term" value="F:oxidoreductase activity, acting on the CH-OH group of donors, NAD or NADP as acceptor"/>
    <property type="evidence" value="ECO:0007669"/>
    <property type="project" value="InterPro"/>
</dbReference>
<dbReference type="Proteomes" id="UP000286045">
    <property type="component" value="Unassembled WGS sequence"/>
</dbReference>
<protein>
    <recommendedName>
        <fullName evidence="10">D-isomer specific 2-hydroxyacid dehydrogenase NAD-binding domain-containing protein</fullName>
    </recommendedName>
</protein>
<keyword evidence="2 4" id="KW-0560">Oxidoreductase</keyword>
<evidence type="ECO:0000256" key="4">
    <source>
        <dbReference type="RuleBase" id="RU003719"/>
    </source>
</evidence>
<feature type="region of interest" description="Disordered" evidence="5">
    <location>
        <begin position="1"/>
        <end position="21"/>
    </location>
</feature>
<sequence length="385" mass="41874">MMGPRDCVETSGPNVNAPFDDISDAGPQNFKRLKAHLYSEPYVAALASTWHMMPPSQTHWVIVALETFFCPLPNFTLPAPHTCEFRDYERTRPDQLAERIQDADIVITTILPLTAEVLSVEATPHLKMVSIIASGTDCVDLAACRARGIVVGNTPHCNVTTVTEHVLALYFATRRSIMLTHSLTRAGDWASKGSQQRTMNGPDGKPPRTASEELVGIIGYGAIGRNIEVTAKTLGMKTVVAGRKGVPAPEGRIPFETVIRKCSVLIVCLPRSPETLNLISEAEFNQMKPYSLLINVSRGGIVDETALVSALKAGKIAGAGTDVYSQEPAEPANNVLLAPDTADLNLVTTPHLAWYSDETFDNYYRACRANIAEFVTIGKPKYPVL</sequence>
<evidence type="ECO:0000313" key="9">
    <source>
        <dbReference type="Proteomes" id="UP000286045"/>
    </source>
</evidence>
<feature type="region of interest" description="Disordered" evidence="5">
    <location>
        <begin position="189"/>
        <end position="209"/>
    </location>
</feature>
<evidence type="ECO:0008006" key="10">
    <source>
        <dbReference type="Google" id="ProtNLM"/>
    </source>
</evidence>
<evidence type="ECO:0000256" key="2">
    <source>
        <dbReference type="ARBA" id="ARBA00023002"/>
    </source>
</evidence>
<dbReference type="GO" id="GO:0051287">
    <property type="term" value="F:NAD binding"/>
    <property type="evidence" value="ECO:0007669"/>
    <property type="project" value="InterPro"/>
</dbReference>
<dbReference type="STRING" id="363999.A0A439CUV6"/>
<dbReference type="InterPro" id="IPR036291">
    <property type="entry name" value="NAD(P)-bd_dom_sf"/>
</dbReference>
<reference evidence="8 9" key="1">
    <citation type="submission" date="2018-12" db="EMBL/GenBank/DDBJ databases">
        <title>Draft genome sequence of Xylaria grammica IHI A82.</title>
        <authorList>
            <person name="Buettner E."/>
            <person name="Kellner H."/>
        </authorList>
    </citation>
    <scope>NUCLEOTIDE SEQUENCE [LARGE SCALE GENOMIC DNA]</scope>
    <source>
        <strain evidence="8 9">IHI A82</strain>
    </source>
</reference>
<keyword evidence="3" id="KW-0520">NAD</keyword>
<dbReference type="InterPro" id="IPR006139">
    <property type="entry name" value="D-isomer_2_OHA_DH_cat_dom"/>
</dbReference>
<dbReference type="PANTHER" id="PTHR43761">
    <property type="entry name" value="D-ISOMER SPECIFIC 2-HYDROXYACID DEHYDROGENASE FAMILY PROTEIN (AFU_ORTHOLOGUE AFUA_1G13630)"/>
    <property type="match status" value="1"/>
</dbReference>
<feature type="domain" description="D-isomer specific 2-hydroxyacid dehydrogenase NAD-binding" evidence="7">
    <location>
        <begin position="168"/>
        <end position="353"/>
    </location>
</feature>
<keyword evidence="9" id="KW-1185">Reference proteome</keyword>
<evidence type="ECO:0000256" key="5">
    <source>
        <dbReference type="SAM" id="MobiDB-lite"/>
    </source>
</evidence>
<dbReference type="AlphaFoldDB" id="A0A439CUV6"/>
<dbReference type="Gene3D" id="3.40.50.720">
    <property type="entry name" value="NAD(P)-binding Rossmann-like Domain"/>
    <property type="match status" value="2"/>
</dbReference>
<dbReference type="Pfam" id="PF02826">
    <property type="entry name" value="2-Hacid_dh_C"/>
    <property type="match status" value="1"/>
</dbReference>
<dbReference type="SUPFAM" id="SSF51735">
    <property type="entry name" value="NAD(P)-binding Rossmann-fold domains"/>
    <property type="match status" value="1"/>
</dbReference>
<dbReference type="CDD" id="cd05198">
    <property type="entry name" value="formate_dh_like"/>
    <property type="match status" value="1"/>
</dbReference>
<dbReference type="EMBL" id="RYZI01000385">
    <property type="protein sequence ID" value="RWA05927.1"/>
    <property type="molecule type" value="Genomic_DNA"/>
</dbReference>
<name>A0A439CUV6_9PEZI</name>
<dbReference type="InterPro" id="IPR050418">
    <property type="entry name" value="D-iso_2-hydroxyacid_DH_PdxB"/>
</dbReference>
<comment type="caution">
    <text evidence="8">The sequence shown here is derived from an EMBL/GenBank/DDBJ whole genome shotgun (WGS) entry which is preliminary data.</text>
</comment>
<gene>
    <name evidence="8" type="ORF">EKO27_g9183</name>
</gene>
<proteinExistence type="inferred from homology"/>
<evidence type="ECO:0000313" key="8">
    <source>
        <dbReference type="EMBL" id="RWA05927.1"/>
    </source>
</evidence>
<accession>A0A439CUV6</accession>
<dbReference type="InterPro" id="IPR006140">
    <property type="entry name" value="D-isomer_DH_NAD-bd"/>
</dbReference>